<organism evidence="8 9">
    <name type="scientific">Oikeobacillus pervagus</name>
    <dbReference type="NCBI Taxonomy" id="1325931"/>
    <lineage>
        <taxon>Bacteria</taxon>
        <taxon>Bacillati</taxon>
        <taxon>Bacillota</taxon>
        <taxon>Bacilli</taxon>
        <taxon>Bacillales</taxon>
        <taxon>Bacillaceae</taxon>
        <taxon>Oikeobacillus</taxon>
    </lineage>
</organism>
<name>A0AAJ1WLV4_9BACI</name>
<keyword evidence="2" id="KW-1003">Cell membrane</keyword>
<comment type="caution">
    <text evidence="8">The sequence shown here is derived from an EMBL/GenBank/DDBJ whole genome shotgun (WGS) entry which is preliminary data.</text>
</comment>
<reference evidence="8" key="1">
    <citation type="submission" date="2023-07" db="EMBL/GenBank/DDBJ databases">
        <title>Genomic Encyclopedia of Type Strains, Phase IV (KMG-IV): sequencing the most valuable type-strain genomes for metagenomic binning, comparative biology and taxonomic classification.</title>
        <authorList>
            <person name="Goeker M."/>
        </authorList>
    </citation>
    <scope>NUCLEOTIDE SEQUENCE</scope>
    <source>
        <strain evidence="8">DSM 23947</strain>
    </source>
</reference>
<dbReference type="InterPro" id="IPR013525">
    <property type="entry name" value="ABC2_TM"/>
</dbReference>
<proteinExistence type="predicted"/>
<evidence type="ECO:0000256" key="4">
    <source>
        <dbReference type="ARBA" id="ARBA00022989"/>
    </source>
</evidence>
<keyword evidence="3 6" id="KW-0812">Transmembrane</keyword>
<protein>
    <submittedName>
        <fullName evidence="8">ABC-2 type transport system permease protein</fullName>
    </submittedName>
</protein>
<keyword evidence="5 6" id="KW-0472">Membrane</keyword>
<dbReference type="PANTHER" id="PTHR30294:SF29">
    <property type="entry name" value="MULTIDRUG ABC TRANSPORTER PERMEASE YBHS-RELATED"/>
    <property type="match status" value="1"/>
</dbReference>
<evidence type="ECO:0000256" key="1">
    <source>
        <dbReference type="ARBA" id="ARBA00004651"/>
    </source>
</evidence>
<evidence type="ECO:0000256" key="5">
    <source>
        <dbReference type="ARBA" id="ARBA00023136"/>
    </source>
</evidence>
<evidence type="ECO:0000256" key="2">
    <source>
        <dbReference type="ARBA" id="ARBA00022475"/>
    </source>
</evidence>
<dbReference type="InterPro" id="IPR051449">
    <property type="entry name" value="ABC-2_transporter_component"/>
</dbReference>
<comment type="subcellular location">
    <subcellularLocation>
        <location evidence="1">Cell membrane</location>
        <topology evidence="1">Multi-pass membrane protein</topology>
    </subcellularLocation>
</comment>
<dbReference type="GO" id="GO:0005886">
    <property type="term" value="C:plasma membrane"/>
    <property type="evidence" value="ECO:0007669"/>
    <property type="project" value="UniProtKB-SubCell"/>
</dbReference>
<keyword evidence="9" id="KW-1185">Reference proteome</keyword>
<dbReference type="GO" id="GO:0140359">
    <property type="term" value="F:ABC-type transporter activity"/>
    <property type="evidence" value="ECO:0007669"/>
    <property type="project" value="InterPro"/>
</dbReference>
<keyword evidence="4 6" id="KW-1133">Transmembrane helix</keyword>
<evidence type="ECO:0000256" key="3">
    <source>
        <dbReference type="ARBA" id="ARBA00022692"/>
    </source>
</evidence>
<feature type="transmembrane region" description="Helical" evidence="6">
    <location>
        <begin position="366"/>
        <end position="388"/>
    </location>
</feature>
<feature type="transmembrane region" description="Helical" evidence="6">
    <location>
        <begin position="257"/>
        <end position="280"/>
    </location>
</feature>
<feature type="transmembrane region" description="Helical" evidence="6">
    <location>
        <begin position="215"/>
        <end position="237"/>
    </location>
</feature>
<dbReference type="AlphaFoldDB" id="A0AAJ1WLV4"/>
<dbReference type="Gene3D" id="3.40.1710.10">
    <property type="entry name" value="abc type-2 transporter like domain"/>
    <property type="match status" value="1"/>
</dbReference>
<dbReference type="Proteomes" id="UP001237207">
    <property type="component" value="Unassembled WGS sequence"/>
</dbReference>
<feature type="domain" description="ABC-2 type transporter transmembrane" evidence="7">
    <location>
        <begin position="21"/>
        <end position="386"/>
    </location>
</feature>
<sequence length="407" mass="46312">MKNIGVFTALYVASLWKRKMIISLYWFIPILFLVGMGIIGSQLFKNKGMVEPFQIAIINHDPTFETKLVVNQLTENDDFKKLMKPIQTNEKTAQNMMKKNEIASIIIIPKGFSRDVAQGINTPVKVVGNSQRPLQSQLVLHVMDSAAYLTSAAQSGINTIHDFMLDSTFSKQERKEELKKNIVTFSLHVLGRGNIYEEKVVDSLFQRNLVEYYSVSFYVFLLMIWSFTGLVLLDNYLSSSVEARLQSRGVSAVEMMLAKLTVLFLLVLMSSFIASLLLMWKWPIPLLKWTLGSVVMILACCTLFLFLEKLLFNVKVYQMVGGCLLIVGAISGGHMIPTVYFPHWLELLGKTTVNYWGLKFFLSGEIAWGSIINLSAVSVLCLVFTVLLTRYFQERGRLNEWGFFFKH</sequence>
<feature type="transmembrane region" description="Helical" evidence="6">
    <location>
        <begin position="319"/>
        <end position="341"/>
    </location>
</feature>
<dbReference type="EMBL" id="JAUSUC010000062">
    <property type="protein sequence ID" value="MDQ0216631.1"/>
    <property type="molecule type" value="Genomic_DNA"/>
</dbReference>
<feature type="transmembrane region" description="Helical" evidence="6">
    <location>
        <begin position="286"/>
        <end position="307"/>
    </location>
</feature>
<gene>
    <name evidence="8" type="ORF">J2S13_003105</name>
</gene>
<evidence type="ECO:0000313" key="9">
    <source>
        <dbReference type="Proteomes" id="UP001237207"/>
    </source>
</evidence>
<accession>A0AAJ1WLV4</accession>
<feature type="transmembrane region" description="Helical" evidence="6">
    <location>
        <begin position="24"/>
        <end position="44"/>
    </location>
</feature>
<dbReference type="RefSeq" id="WP_307258697.1">
    <property type="nucleotide sequence ID" value="NZ_JAUSUC010000062.1"/>
</dbReference>
<evidence type="ECO:0000259" key="7">
    <source>
        <dbReference type="Pfam" id="PF12698"/>
    </source>
</evidence>
<dbReference type="PANTHER" id="PTHR30294">
    <property type="entry name" value="MEMBRANE COMPONENT OF ABC TRANSPORTER YHHJ-RELATED"/>
    <property type="match status" value="1"/>
</dbReference>
<evidence type="ECO:0000313" key="8">
    <source>
        <dbReference type="EMBL" id="MDQ0216631.1"/>
    </source>
</evidence>
<dbReference type="Pfam" id="PF12698">
    <property type="entry name" value="ABC2_membrane_3"/>
    <property type="match status" value="1"/>
</dbReference>
<evidence type="ECO:0000256" key="6">
    <source>
        <dbReference type="SAM" id="Phobius"/>
    </source>
</evidence>